<dbReference type="EMBL" id="JACHGY010000001">
    <property type="protein sequence ID" value="MBB6429841.1"/>
    <property type="molecule type" value="Genomic_DNA"/>
</dbReference>
<dbReference type="SUPFAM" id="SSF63446">
    <property type="entry name" value="Type I dockerin domain"/>
    <property type="match status" value="1"/>
</dbReference>
<dbReference type="PROSITE" id="PS00018">
    <property type="entry name" value="EF_HAND_1"/>
    <property type="match status" value="1"/>
</dbReference>
<evidence type="ECO:0008006" key="4">
    <source>
        <dbReference type="Google" id="ProtNLM"/>
    </source>
</evidence>
<dbReference type="Gene3D" id="1.10.1330.10">
    <property type="entry name" value="Dockerin domain"/>
    <property type="match status" value="1"/>
</dbReference>
<accession>A0A7X0LKP2</accession>
<sequence length="326" mass="33947">MKISGLALGVLLSAGVACSTDAQLYATGASNLGPVFEVNPATGQETELGTFGFRIEDLAGDSVGGLWGIGFDSTASIFQIDPTDQSVISTAPYDALAILSTLAIHPTTGEFFATPGTQGGAMYRIDPLTGESTEVGEFELNLSSLAFDNTGRLYGSSDSSLYEINPATAAVDLITDQLSVFRFDDLAFDPLDNTMLGLGFDGEYRLFEIDPATGDSTSIGESVFRPSGLAFVYTASSLLAGDYNGNGIVDAADYTVWQDSFGSTTNLAADGNGNGVIDAADYTVWQDNFGAGNASALGLLPIPEPGTLALMTLGVSVLMPRRKARV</sequence>
<keyword evidence="3" id="KW-1185">Reference proteome</keyword>
<gene>
    <name evidence="2" type="ORF">HNQ40_001647</name>
</gene>
<evidence type="ECO:0000256" key="1">
    <source>
        <dbReference type="SAM" id="SignalP"/>
    </source>
</evidence>
<reference evidence="2 3" key="1">
    <citation type="submission" date="2020-08" db="EMBL/GenBank/DDBJ databases">
        <title>Genomic Encyclopedia of Type Strains, Phase IV (KMG-IV): sequencing the most valuable type-strain genomes for metagenomic binning, comparative biology and taxonomic classification.</title>
        <authorList>
            <person name="Goeker M."/>
        </authorList>
    </citation>
    <scope>NUCLEOTIDE SEQUENCE [LARGE SCALE GENOMIC DNA]</scope>
    <source>
        <strain evidence="2 3">DSM 103725</strain>
    </source>
</reference>
<dbReference type="Proteomes" id="UP000541810">
    <property type="component" value="Unassembled WGS sequence"/>
</dbReference>
<evidence type="ECO:0000313" key="2">
    <source>
        <dbReference type="EMBL" id="MBB6429841.1"/>
    </source>
</evidence>
<dbReference type="InterPro" id="IPR013424">
    <property type="entry name" value="Ice-binding_C"/>
</dbReference>
<dbReference type="AlphaFoldDB" id="A0A7X0LKP2"/>
<dbReference type="NCBIfam" id="TIGR02595">
    <property type="entry name" value="PEP_CTERM"/>
    <property type="match status" value="1"/>
</dbReference>
<dbReference type="GO" id="GO:0000272">
    <property type="term" value="P:polysaccharide catabolic process"/>
    <property type="evidence" value="ECO:0007669"/>
    <property type="project" value="InterPro"/>
</dbReference>
<proteinExistence type="predicted"/>
<feature type="signal peptide" evidence="1">
    <location>
        <begin position="1"/>
        <end position="22"/>
    </location>
</feature>
<dbReference type="InterPro" id="IPR018247">
    <property type="entry name" value="EF_Hand_1_Ca_BS"/>
</dbReference>
<dbReference type="InterPro" id="IPR036439">
    <property type="entry name" value="Dockerin_dom_sf"/>
</dbReference>
<dbReference type="RefSeq" id="WP_184677401.1">
    <property type="nucleotide sequence ID" value="NZ_JACHGY010000001.1"/>
</dbReference>
<dbReference type="InterPro" id="IPR015943">
    <property type="entry name" value="WD40/YVTN_repeat-like_dom_sf"/>
</dbReference>
<evidence type="ECO:0000313" key="3">
    <source>
        <dbReference type="Proteomes" id="UP000541810"/>
    </source>
</evidence>
<dbReference type="SUPFAM" id="SSF101898">
    <property type="entry name" value="NHL repeat"/>
    <property type="match status" value="1"/>
</dbReference>
<comment type="caution">
    <text evidence="2">The sequence shown here is derived from an EMBL/GenBank/DDBJ whole genome shotgun (WGS) entry which is preliminary data.</text>
</comment>
<name>A0A7X0LKP2_9BACT</name>
<dbReference type="PROSITE" id="PS51257">
    <property type="entry name" value="PROKAR_LIPOPROTEIN"/>
    <property type="match status" value="1"/>
</dbReference>
<feature type="chain" id="PRO_5031324056" description="PEP-CTERM protein-sorting domain-containing protein" evidence="1">
    <location>
        <begin position="23"/>
        <end position="326"/>
    </location>
</feature>
<dbReference type="Gene3D" id="2.130.10.10">
    <property type="entry name" value="YVTN repeat-like/Quinoprotein amine dehydrogenase"/>
    <property type="match status" value="1"/>
</dbReference>
<keyword evidence="1" id="KW-0732">Signal</keyword>
<protein>
    <recommendedName>
        <fullName evidence="4">PEP-CTERM protein-sorting domain-containing protein</fullName>
    </recommendedName>
</protein>
<organism evidence="2 3">
    <name type="scientific">Algisphaera agarilytica</name>
    <dbReference type="NCBI Taxonomy" id="1385975"/>
    <lineage>
        <taxon>Bacteria</taxon>
        <taxon>Pseudomonadati</taxon>
        <taxon>Planctomycetota</taxon>
        <taxon>Phycisphaerae</taxon>
        <taxon>Phycisphaerales</taxon>
        <taxon>Phycisphaeraceae</taxon>
        <taxon>Algisphaera</taxon>
    </lineage>
</organism>